<feature type="compositionally biased region" description="Basic and acidic residues" evidence="1">
    <location>
        <begin position="1"/>
        <end position="10"/>
    </location>
</feature>
<reference evidence="2" key="1">
    <citation type="submission" date="2020-07" db="EMBL/GenBank/DDBJ databases">
        <authorList>
            <person name="Tarantini F.S."/>
            <person name="Hong K.W."/>
            <person name="Chan K.G."/>
        </authorList>
    </citation>
    <scope>NUCLEOTIDE SEQUENCE</scope>
    <source>
        <strain evidence="2">32-07</strain>
    </source>
</reference>
<feature type="region of interest" description="Disordered" evidence="1">
    <location>
        <begin position="1"/>
        <end position="100"/>
    </location>
</feature>
<dbReference type="EMBL" id="CP059572">
    <property type="protein sequence ID" value="QXJ21654.1"/>
    <property type="molecule type" value="Genomic_DNA"/>
</dbReference>
<evidence type="ECO:0000256" key="1">
    <source>
        <dbReference type="SAM" id="MobiDB-lite"/>
    </source>
</evidence>
<dbReference type="RefSeq" id="WP_231334821.1">
    <property type="nucleotide sequence ID" value="NZ_CP059572.1"/>
</dbReference>
<sequence>MTARTGKDEAEAVPDTQQEPAAAEETAAAEEPPARPAKRRRRVRVIEVIDDEDLDEVLEALDAEDEEPPAPARKPLPARKPAAAPKPRPVPAKDEPAERRPGLLGLGPAQAAAVAVVVALLASVAIWQWRSASGLSSEQADRDAVEKVARAYGDVAFNYNAANYRSQSAKAEALMAGDLLESFKGDTVASLAGAFKTDPQVGLTSRTDQVFVGGVDGRFATAVVMVDVGYKTKDGSVSSPSTLLRLALAKIGGKWKITRQYPSGVNDQNRDQEGRLPAVPSATPKTGKTGD</sequence>
<dbReference type="Gene3D" id="3.10.450.50">
    <property type="match status" value="1"/>
</dbReference>
<dbReference type="Proteomes" id="UP001049518">
    <property type="component" value="Chromosome"/>
</dbReference>
<name>A0ABX8QUK6_9ACTN</name>
<evidence type="ECO:0000313" key="3">
    <source>
        <dbReference type="Proteomes" id="UP001049518"/>
    </source>
</evidence>
<evidence type="ECO:0008006" key="4">
    <source>
        <dbReference type="Google" id="ProtNLM"/>
    </source>
</evidence>
<feature type="region of interest" description="Disordered" evidence="1">
    <location>
        <begin position="260"/>
        <end position="291"/>
    </location>
</feature>
<evidence type="ECO:0000313" key="2">
    <source>
        <dbReference type="EMBL" id="QXJ21654.1"/>
    </source>
</evidence>
<organism evidence="2 3">
    <name type="scientific">Actinomadura graeca</name>
    <dbReference type="NCBI Taxonomy" id="2750812"/>
    <lineage>
        <taxon>Bacteria</taxon>
        <taxon>Bacillati</taxon>
        <taxon>Actinomycetota</taxon>
        <taxon>Actinomycetes</taxon>
        <taxon>Streptosporangiales</taxon>
        <taxon>Thermomonosporaceae</taxon>
        <taxon>Actinomadura</taxon>
    </lineage>
</organism>
<proteinExistence type="predicted"/>
<accession>A0ABX8QUK6</accession>
<feature type="compositionally biased region" description="Acidic residues" evidence="1">
    <location>
        <begin position="48"/>
        <end position="68"/>
    </location>
</feature>
<gene>
    <name evidence="2" type="ORF">AGRA3207_002529</name>
</gene>
<feature type="compositionally biased region" description="Basic and acidic residues" evidence="1">
    <location>
        <begin position="91"/>
        <end position="100"/>
    </location>
</feature>
<keyword evidence="3" id="KW-1185">Reference proteome</keyword>
<protein>
    <recommendedName>
        <fullName evidence="4">Mce-associated membrane protein</fullName>
    </recommendedName>
</protein>
<feature type="compositionally biased region" description="Low complexity" evidence="1">
    <location>
        <begin position="14"/>
        <end position="31"/>
    </location>
</feature>